<reference evidence="1" key="1">
    <citation type="submission" date="2022-04" db="EMBL/GenBank/DDBJ databases">
        <title>Jade perch genome.</title>
        <authorList>
            <person name="Chao B."/>
        </authorList>
    </citation>
    <scope>NUCLEOTIDE SEQUENCE</scope>
    <source>
        <strain evidence="1">CB-2022</strain>
    </source>
</reference>
<proteinExistence type="predicted"/>
<keyword evidence="2" id="KW-1185">Reference proteome</keyword>
<accession>A0ACB8WQ60</accession>
<evidence type="ECO:0000313" key="2">
    <source>
        <dbReference type="Proteomes" id="UP000831701"/>
    </source>
</evidence>
<feature type="non-terminal residue" evidence="1">
    <location>
        <position position="432"/>
    </location>
</feature>
<dbReference type="Proteomes" id="UP000831701">
    <property type="component" value="Chromosome 7"/>
</dbReference>
<comment type="caution">
    <text evidence="1">The sequence shown here is derived from an EMBL/GenBank/DDBJ whole genome shotgun (WGS) entry which is preliminary data.</text>
</comment>
<gene>
    <name evidence="1" type="ORF">L3Q82_024660</name>
</gene>
<sequence>MRSSMLVLFLLFSARAVAAVGGDSCAAATAQRQDPGHNPNSVPTVDPKLFSKRRHLSPRVLFSAQPPDAEPAGSEGAGRRPRRQAGQPHRGVYSVCESVSVWVGNKTKATDISGNEVTVLPDVNINNVKKKQYFFETTCHTARSGSSGCLGIDARHWNSYCTNSHTFVRALTSFKNLVAWRLIRINVACVAVMNRLLTLLGGGPGVSLTGDPDRPRSPPLMPLLLMGGAREARGTMSKVQGGMKCVKYLLFVFNFIFWLSGLLVLAVGLWLRFDPETVELLAGDGAPDTFFIAVYILLGAGGLMMVVGFFGCFGAVRESQCLLASFFACLLIIFGAEIAAGVFGFINKEQIVEEVQKFYSSSIADVSNSNGTAVALIYHKTLNCCGGSTSDTSNTLCAEAPEDTQDCLTAITDFFNEKLHIIGYIGIGIAGI</sequence>
<protein>
    <submittedName>
        <fullName evidence="1">Uncharacterized protein</fullName>
    </submittedName>
</protein>
<dbReference type="EMBL" id="CM041537">
    <property type="protein sequence ID" value="KAI3369846.1"/>
    <property type="molecule type" value="Genomic_DNA"/>
</dbReference>
<evidence type="ECO:0000313" key="1">
    <source>
        <dbReference type="EMBL" id="KAI3369846.1"/>
    </source>
</evidence>
<organism evidence="1 2">
    <name type="scientific">Scortum barcoo</name>
    <name type="common">barcoo grunter</name>
    <dbReference type="NCBI Taxonomy" id="214431"/>
    <lineage>
        <taxon>Eukaryota</taxon>
        <taxon>Metazoa</taxon>
        <taxon>Chordata</taxon>
        <taxon>Craniata</taxon>
        <taxon>Vertebrata</taxon>
        <taxon>Euteleostomi</taxon>
        <taxon>Actinopterygii</taxon>
        <taxon>Neopterygii</taxon>
        <taxon>Teleostei</taxon>
        <taxon>Neoteleostei</taxon>
        <taxon>Acanthomorphata</taxon>
        <taxon>Eupercaria</taxon>
        <taxon>Centrarchiformes</taxon>
        <taxon>Terapontoidei</taxon>
        <taxon>Terapontidae</taxon>
        <taxon>Scortum</taxon>
    </lineage>
</organism>
<name>A0ACB8WQ60_9TELE</name>